<dbReference type="EMBL" id="JADLQN010000019">
    <property type="protein sequence ID" value="MBF6358466.1"/>
    <property type="molecule type" value="Genomic_DNA"/>
</dbReference>
<organism evidence="1 2">
    <name type="scientific">Nocardia higoensis</name>
    <dbReference type="NCBI Taxonomy" id="228599"/>
    <lineage>
        <taxon>Bacteria</taxon>
        <taxon>Bacillati</taxon>
        <taxon>Actinomycetota</taxon>
        <taxon>Actinomycetes</taxon>
        <taxon>Mycobacteriales</taxon>
        <taxon>Nocardiaceae</taxon>
        <taxon>Nocardia</taxon>
    </lineage>
</organism>
<gene>
    <name evidence="1" type="ORF">IU449_28625</name>
</gene>
<proteinExistence type="predicted"/>
<accession>A0ABS0DJ29</accession>
<evidence type="ECO:0000313" key="1">
    <source>
        <dbReference type="EMBL" id="MBF6358466.1"/>
    </source>
</evidence>
<dbReference type="Proteomes" id="UP000707731">
    <property type="component" value="Unassembled WGS sequence"/>
</dbReference>
<comment type="caution">
    <text evidence="1">The sequence shown here is derived from an EMBL/GenBank/DDBJ whole genome shotgun (WGS) entry which is preliminary data.</text>
</comment>
<name>A0ABS0DJ29_9NOCA</name>
<evidence type="ECO:0000313" key="2">
    <source>
        <dbReference type="Proteomes" id="UP000707731"/>
    </source>
</evidence>
<dbReference type="RefSeq" id="WP_195005301.1">
    <property type="nucleotide sequence ID" value="NZ_JADLQN010000019.1"/>
</dbReference>
<sequence>MTVKRSITGEGMALAGFGGIETCGRIWLCPVCSAKIRLRRGDEIARGVANHFGTGGSALFATATLSHEHGDELLVTFDVVAKAWRYVTNSRAWKTARERYGIVGTIKAVECTHGDNGWHPHAHIVVLLSQPLDTPAVFALWQSLDAAWAQGLARQGWPTGLTPYRFRLDAVQLDDSGVGLAAYVAKVQDKGLGNEIARADLKKGRSGSRSPFEILSDFGENALADDLELWWEYEHATKGRSAIRWSRGLRALILPNEKELTDEEIAAEDVGGELVAVLSRSLWARLREHPDVVADALAAVELLGWQGLIMVLTRHRIGLSGLYTPDEWETPGAVDLSA</sequence>
<keyword evidence="2" id="KW-1185">Reference proteome</keyword>
<protein>
    <submittedName>
        <fullName evidence="1">Protein rep</fullName>
    </submittedName>
</protein>
<reference evidence="1 2" key="1">
    <citation type="submission" date="2020-10" db="EMBL/GenBank/DDBJ databases">
        <title>Identification of Nocardia species via Next-generation sequencing and recognition of intraspecies genetic diversity.</title>
        <authorList>
            <person name="Li P."/>
            <person name="Li P."/>
            <person name="Lu B."/>
        </authorList>
    </citation>
    <scope>NUCLEOTIDE SEQUENCE [LARGE SCALE GENOMIC DNA]</scope>
    <source>
        <strain evidence="1 2">BJ06-0143</strain>
    </source>
</reference>